<keyword evidence="2" id="KW-1185">Reference proteome</keyword>
<name>A0A8H7SC01_9FUNG</name>
<reference evidence="1 2" key="1">
    <citation type="submission" date="2020-12" db="EMBL/GenBank/DDBJ databases">
        <title>Metabolic potential, ecology and presence of endohyphal bacteria is reflected in genomic diversity of Mucoromycotina.</title>
        <authorList>
            <person name="Muszewska A."/>
            <person name="Okrasinska A."/>
            <person name="Steczkiewicz K."/>
            <person name="Drgas O."/>
            <person name="Orlowska M."/>
            <person name="Perlinska-Lenart U."/>
            <person name="Aleksandrzak-Piekarczyk T."/>
            <person name="Szatraj K."/>
            <person name="Zielenkiewicz U."/>
            <person name="Pilsyk S."/>
            <person name="Malc E."/>
            <person name="Mieczkowski P."/>
            <person name="Kruszewska J.S."/>
            <person name="Biernat P."/>
            <person name="Pawlowska J."/>
        </authorList>
    </citation>
    <scope>NUCLEOTIDE SEQUENCE [LARGE SCALE GENOMIC DNA]</scope>
    <source>
        <strain evidence="1 2">CBS 142.35</strain>
    </source>
</reference>
<dbReference type="Proteomes" id="UP000646827">
    <property type="component" value="Unassembled WGS sequence"/>
</dbReference>
<dbReference type="EMBL" id="JAEPRB010000016">
    <property type="protein sequence ID" value="KAG2226532.1"/>
    <property type="molecule type" value="Genomic_DNA"/>
</dbReference>
<evidence type="ECO:0000313" key="2">
    <source>
        <dbReference type="Proteomes" id="UP000646827"/>
    </source>
</evidence>
<dbReference type="OrthoDB" id="10581387at2759"/>
<evidence type="ECO:0000313" key="1">
    <source>
        <dbReference type="EMBL" id="KAG2226532.1"/>
    </source>
</evidence>
<organism evidence="1 2">
    <name type="scientific">Circinella minor</name>
    <dbReference type="NCBI Taxonomy" id="1195481"/>
    <lineage>
        <taxon>Eukaryota</taxon>
        <taxon>Fungi</taxon>
        <taxon>Fungi incertae sedis</taxon>
        <taxon>Mucoromycota</taxon>
        <taxon>Mucoromycotina</taxon>
        <taxon>Mucoromycetes</taxon>
        <taxon>Mucorales</taxon>
        <taxon>Lichtheimiaceae</taxon>
        <taxon>Circinella</taxon>
    </lineage>
</organism>
<dbReference type="AlphaFoldDB" id="A0A8H7SC01"/>
<comment type="caution">
    <text evidence="1">The sequence shown here is derived from an EMBL/GenBank/DDBJ whole genome shotgun (WGS) entry which is preliminary data.</text>
</comment>
<gene>
    <name evidence="1" type="ORF">INT45_014276</name>
</gene>
<protein>
    <submittedName>
        <fullName evidence="1">Uncharacterized protein</fullName>
    </submittedName>
</protein>
<proteinExistence type="predicted"/>
<sequence>MDPEDVEWRSYFSEEELDEVRNEAVPVVAELPEAIIRYLEKYQNSMSLDDIRNLHIQRNCRPRTEPDLHWVKRQARQLRVVLTAIDIRFATEAFEFGTVEAGKETDTTNTKTIFESGFKTPKIMKDMYMKLYKQSPASVRQLKTFGFTLSE</sequence>
<accession>A0A8H7SC01</accession>